<comment type="caution">
    <text evidence="3">The sequence shown here is derived from an EMBL/GenBank/DDBJ whole genome shotgun (WGS) entry which is preliminary data.</text>
</comment>
<evidence type="ECO:0000259" key="1">
    <source>
        <dbReference type="Pfam" id="PF13409"/>
    </source>
</evidence>
<evidence type="ECO:0008006" key="5">
    <source>
        <dbReference type="Google" id="ProtNLM"/>
    </source>
</evidence>
<feature type="domain" description="Glutathione S-transferase UstS-like C-terminal" evidence="2">
    <location>
        <begin position="96"/>
        <end position="230"/>
    </location>
</feature>
<dbReference type="Pfam" id="PF13409">
    <property type="entry name" value="GST_N_2"/>
    <property type="match status" value="1"/>
</dbReference>
<feature type="domain" description="GST N-terminal" evidence="1">
    <location>
        <begin position="20"/>
        <end position="94"/>
    </location>
</feature>
<evidence type="ECO:0000259" key="2">
    <source>
        <dbReference type="Pfam" id="PF22041"/>
    </source>
</evidence>
<protein>
    <recommendedName>
        <fullName evidence="5">GST N-terminal domain-containing protein</fullName>
    </recommendedName>
</protein>
<dbReference type="Proteomes" id="UP000521872">
    <property type="component" value="Unassembled WGS sequence"/>
</dbReference>
<accession>A0A8H4QFQ4</accession>
<dbReference type="InterPro" id="IPR054416">
    <property type="entry name" value="GST_UstS-like_C"/>
</dbReference>
<dbReference type="SUPFAM" id="SSF47616">
    <property type="entry name" value="GST C-terminal domain-like"/>
    <property type="match status" value="1"/>
</dbReference>
<dbReference type="Gene3D" id="1.20.1050.10">
    <property type="match status" value="1"/>
</dbReference>
<dbReference type="AlphaFoldDB" id="A0A8H4QFQ4"/>
<dbReference type="Pfam" id="PF22041">
    <property type="entry name" value="GST_C_7"/>
    <property type="match status" value="1"/>
</dbReference>
<proteinExistence type="predicted"/>
<sequence>MGKTDITLLDIPCALSVPISLNTWRVRLALNYKKLEYSTQWVESSAIEATCRFIGLPPTGTKRDGSPHYTLPAIIDRTNPDRPVLLSDSIPILESFQSLFMQFVMPKLMAVAPDLVVGALLLSKTPNEQPHYRRRMEAAYGKPFEDLEKRGPEREAVYRSLEQTFTSLKTAMDKNEDGEFLSGGQVLAIDLVFAAYLIWLQRLSPDEIWPRIVSWDNGRWERYLDNFKDWMTVV</sequence>
<dbReference type="EMBL" id="JAACJL010000059">
    <property type="protein sequence ID" value="KAF4610053.1"/>
    <property type="molecule type" value="Genomic_DNA"/>
</dbReference>
<reference evidence="3 4" key="1">
    <citation type="submission" date="2019-12" db="EMBL/GenBank/DDBJ databases">
        <authorList>
            <person name="Floudas D."/>
            <person name="Bentzer J."/>
            <person name="Ahren D."/>
            <person name="Johansson T."/>
            <person name="Persson P."/>
            <person name="Tunlid A."/>
        </authorList>
    </citation>
    <scope>NUCLEOTIDE SEQUENCE [LARGE SCALE GENOMIC DNA]</scope>
    <source>
        <strain evidence="3 4">CBS 102.39</strain>
    </source>
</reference>
<organism evidence="3 4">
    <name type="scientific">Agrocybe pediades</name>
    <dbReference type="NCBI Taxonomy" id="84607"/>
    <lineage>
        <taxon>Eukaryota</taxon>
        <taxon>Fungi</taxon>
        <taxon>Dikarya</taxon>
        <taxon>Basidiomycota</taxon>
        <taxon>Agaricomycotina</taxon>
        <taxon>Agaricomycetes</taxon>
        <taxon>Agaricomycetidae</taxon>
        <taxon>Agaricales</taxon>
        <taxon>Agaricineae</taxon>
        <taxon>Strophariaceae</taxon>
        <taxon>Agrocybe</taxon>
    </lineage>
</organism>
<evidence type="ECO:0000313" key="3">
    <source>
        <dbReference type="EMBL" id="KAF4610053.1"/>
    </source>
</evidence>
<dbReference type="Gene3D" id="3.40.30.10">
    <property type="entry name" value="Glutaredoxin"/>
    <property type="match status" value="1"/>
</dbReference>
<name>A0A8H4QFQ4_9AGAR</name>
<gene>
    <name evidence="3" type="ORF">D9613_010662</name>
</gene>
<dbReference type="InterPro" id="IPR036282">
    <property type="entry name" value="Glutathione-S-Trfase_C_sf"/>
</dbReference>
<dbReference type="InterPro" id="IPR004045">
    <property type="entry name" value="Glutathione_S-Trfase_N"/>
</dbReference>
<evidence type="ECO:0000313" key="4">
    <source>
        <dbReference type="Proteomes" id="UP000521872"/>
    </source>
</evidence>
<keyword evidence="4" id="KW-1185">Reference proteome</keyword>